<dbReference type="Proteomes" id="UP001558632">
    <property type="component" value="Unassembled WGS sequence"/>
</dbReference>
<gene>
    <name evidence="2" type="ORF">TSPI_01319</name>
</gene>
<reference evidence="2 3" key="1">
    <citation type="submission" date="2024-07" db="EMBL/GenBank/DDBJ databases">
        <title>Enhanced genomic and transcriptomic resources for Trichinella pseudospiralis and T. spiralis underpin the discovery of pronounced molecular differences between stages and species.</title>
        <authorList>
            <person name="Pasi K.K."/>
            <person name="La Rosa G."/>
            <person name="Gomez-Morales M.A."/>
            <person name="Tosini F."/>
            <person name="Sumanam S."/>
            <person name="Young N.D."/>
            <person name="Chang B.C."/>
            <person name="Robin G.B."/>
        </authorList>
    </citation>
    <scope>NUCLEOTIDE SEQUENCE [LARGE SCALE GENOMIC DNA]</scope>
    <source>
        <strain evidence="2">ISS534</strain>
    </source>
</reference>
<keyword evidence="3" id="KW-1185">Reference proteome</keyword>
<proteinExistence type="predicted"/>
<evidence type="ECO:0000256" key="1">
    <source>
        <dbReference type="SAM" id="MobiDB-lite"/>
    </source>
</evidence>
<evidence type="ECO:0000313" key="3">
    <source>
        <dbReference type="Proteomes" id="UP001558632"/>
    </source>
</evidence>
<feature type="compositionally biased region" description="Polar residues" evidence="1">
    <location>
        <begin position="51"/>
        <end position="74"/>
    </location>
</feature>
<organism evidence="2 3">
    <name type="scientific">Trichinella spiralis</name>
    <name type="common">Trichina worm</name>
    <dbReference type="NCBI Taxonomy" id="6334"/>
    <lineage>
        <taxon>Eukaryota</taxon>
        <taxon>Metazoa</taxon>
        <taxon>Ecdysozoa</taxon>
        <taxon>Nematoda</taxon>
        <taxon>Enoplea</taxon>
        <taxon>Dorylaimia</taxon>
        <taxon>Trichinellida</taxon>
        <taxon>Trichinellidae</taxon>
        <taxon>Trichinella</taxon>
    </lineage>
</organism>
<protein>
    <submittedName>
        <fullName evidence="2">Toluene efflux pump membrane transporter TtgE</fullName>
    </submittedName>
</protein>
<accession>A0ABR3KVJ4</accession>
<sequence length="74" mass="8477">MTQVNELSLIRPNTMPRSSSAMAKMSVVRPFQKLSTERRSLRTVRPDKQSNEIQQQSTLDTSLVQSKFNSLHDN</sequence>
<evidence type="ECO:0000313" key="2">
    <source>
        <dbReference type="EMBL" id="KAL1243731.1"/>
    </source>
</evidence>
<dbReference type="EMBL" id="JBEUSY010000165">
    <property type="protein sequence ID" value="KAL1243731.1"/>
    <property type="molecule type" value="Genomic_DNA"/>
</dbReference>
<name>A0ABR3KVJ4_TRISP</name>
<feature type="compositionally biased region" description="Basic and acidic residues" evidence="1">
    <location>
        <begin position="35"/>
        <end position="50"/>
    </location>
</feature>
<comment type="caution">
    <text evidence="2">The sequence shown here is derived from an EMBL/GenBank/DDBJ whole genome shotgun (WGS) entry which is preliminary data.</text>
</comment>
<feature type="region of interest" description="Disordered" evidence="1">
    <location>
        <begin position="1"/>
        <end position="74"/>
    </location>
</feature>